<dbReference type="GO" id="GO:0003677">
    <property type="term" value="F:DNA binding"/>
    <property type="evidence" value="ECO:0007669"/>
    <property type="project" value="InterPro"/>
</dbReference>
<dbReference type="InterPro" id="IPR047650">
    <property type="entry name" value="Transpos_IS110"/>
</dbReference>
<evidence type="ECO:0000313" key="4">
    <source>
        <dbReference type="Proteomes" id="UP000295621"/>
    </source>
</evidence>
<keyword evidence="4" id="KW-1185">Reference proteome</keyword>
<protein>
    <submittedName>
        <fullName evidence="3">IS110 family transposase</fullName>
    </submittedName>
</protein>
<feature type="domain" description="Transposase IS116/IS110/IS902 C-terminal" evidence="2">
    <location>
        <begin position="277"/>
        <end position="360"/>
    </location>
</feature>
<evidence type="ECO:0000259" key="1">
    <source>
        <dbReference type="Pfam" id="PF01548"/>
    </source>
</evidence>
<dbReference type="RefSeq" id="WP_131989024.1">
    <property type="nucleotide sequence ID" value="NZ_SMKL01000152.1"/>
</dbReference>
<dbReference type="AlphaFoldDB" id="A0A4R4R8M4"/>
<evidence type="ECO:0000313" key="3">
    <source>
        <dbReference type="EMBL" id="TDC45267.1"/>
    </source>
</evidence>
<dbReference type="InterPro" id="IPR003346">
    <property type="entry name" value="Transposase_20"/>
</dbReference>
<comment type="caution">
    <text evidence="3">The sequence shown here is derived from an EMBL/GenBank/DDBJ whole genome shotgun (WGS) entry which is preliminary data.</text>
</comment>
<dbReference type="NCBIfam" id="NF033542">
    <property type="entry name" value="transpos_IS110"/>
    <property type="match status" value="1"/>
</dbReference>
<dbReference type="EMBL" id="SMKL01000152">
    <property type="protein sequence ID" value="TDC45267.1"/>
    <property type="molecule type" value="Genomic_DNA"/>
</dbReference>
<dbReference type="OrthoDB" id="3188901at2"/>
<dbReference type="Pfam" id="PF01548">
    <property type="entry name" value="DEDD_Tnp_IS110"/>
    <property type="match status" value="1"/>
</dbReference>
<dbReference type="GO" id="GO:0004803">
    <property type="term" value="F:transposase activity"/>
    <property type="evidence" value="ECO:0007669"/>
    <property type="project" value="InterPro"/>
</dbReference>
<proteinExistence type="predicted"/>
<organism evidence="3 4">
    <name type="scientific">Jiangella ureilytica</name>
    <dbReference type="NCBI Taxonomy" id="2530374"/>
    <lineage>
        <taxon>Bacteria</taxon>
        <taxon>Bacillati</taxon>
        <taxon>Actinomycetota</taxon>
        <taxon>Actinomycetes</taxon>
        <taxon>Jiangellales</taxon>
        <taxon>Jiangellaceae</taxon>
        <taxon>Jiangella</taxon>
    </lineage>
</organism>
<dbReference type="Proteomes" id="UP000295621">
    <property type="component" value="Unassembled WGS sequence"/>
</dbReference>
<dbReference type="GO" id="GO:0006313">
    <property type="term" value="P:DNA transposition"/>
    <property type="evidence" value="ECO:0007669"/>
    <property type="project" value="InterPro"/>
</dbReference>
<accession>A0A4R4R8M4</accession>
<evidence type="ECO:0000259" key="2">
    <source>
        <dbReference type="Pfam" id="PF02371"/>
    </source>
</evidence>
<name>A0A4R4R8M4_9ACTN</name>
<dbReference type="PANTHER" id="PTHR33055:SF3">
    <property type="entry name" value="PUTATIVE TRANSPOSASE FOR IS117-RELATED"/>
    <property type="match status" value="1"/>
</dbReference>
<dbReference type="InterPro" id="IPR002525">
    <property type="entry name" value="Transp_IS110-like_N"/>
</dbReference>
<sequence length="403" mass="43554">MDVAVGLDVAKQFHWAVAIRLDPQTGKAVPVLSRRVDNSPGDIAAFIDELSDLTTGDDSLQVGIDIVGGIAKLLEVMLTGAGLNVVHVPGSMVKNARRAARGGEHKSDPRDARVIADQVRSRDDLRPLHGIGELDAQLGLLVSRRQDLVHEQTRRIARLRDLLCSIHPGLERVVDPTNKADLALLNRYVTPAEIRRAGKARITAHLRRTGHYKTTTLDTLLDAAVAAAEDQRVSVPAEATAASIVKDLAGECLAARTKITALDAEIVEALEHHPDAALIATLPGMGATLTAELLAVAGGLDRFTSGDHLAAAAGLAPALVQSGKVRYLQRPLTGDRALKRVFYQSAFCAIPHDPTSKAFYDRKRAEGKRHHQALIALARRRINVLYAILRDRQPYQPRPPKAA</sequence>
<feature type="domain" description="Transposase IS110-like N-terminal" evidence="1">
    <location>
        <begin position="5"/>
        <end position="168"/>
    </location>
</feature>
<dbReference type="Pfam" id="PF02371">
    <property type="entry name" value="Transposase_20"/>
    <property type="match status" value="1"/>
</dbReference>
<dbReference type="PANTHER" id="PTHR33055">
    <property type="entry name" value="TRANSPOSASE FOR INSERTION SEQUENCE ELEMENT IS1111A"/>
    <property type="match status" value="1"/>
</dbReference>
<gene>
    <name evidence="3" type="ORF">E1212_29080</name>
</gene>
<reference evidence="3 4" key="1">
    <citation type="submission" date="2019-02" db="EMBL/GenBank/DDBJ databases">
        <title>Draft genome sequences of novel Actinobacteria.</title>
        <authorList>
            <person name="Sahin N."/>
            <person name="Ay H."/>
            <person name="Saygin H."/>
        </authorList>
    </citation>
    <scope>NUCLEOTIDE SEQUENCE [LARGE SCALE GENOMIC DNA]</scope>
    <source>
        <strain evidence="3 4">KC603</strain>
    </source>
</reference>